<dbReference type="InterPro" id="IPR001789">
    <property type="entry name" value="Sig_transdc_resp-reg_receiver"/>
</dbReference>
<feature type="transmembrane region" description="Helical" evidence="6">
    <location>
        <begin position="157"/>
        <end position="174"/>
    </location>
</feature>
<keyword evidence="9" id="KW-0418">Kinase</keyword>
<dbReference type="InterPro" id="IPR036097">
    <property type="entry name" value="HisK_dim/P_sf"/>
</dbReference>
<protein>
    <recommendedName>
        <fullName evidence="2">histidine kinase</fullName>
        <ecNumber evidence="2">2.7.13.3</ecNumber>
    </recommendedName>
</protein>
<evidence type="ECO:0000259" key="7">
    <source>
        <dbReference type="PROSITE" id="PS50109"/>
    </source>
</evidence>
<dbReference type="PRINTS" id="PR00344">
    <property type="entry name" value="BCTRLSENSOR"/>
</dbReference>
<evidence type="ECO:0000313" key="9">
    <source>
        <dbReference type="EMBL" id="STY98371.1"/>
    </source>
</evidence>
<sequence>MSNQFSLYNRPAARRLIITLVAIELILIVAGYGLLWLYALQQQQQLGKSYLVELVDKLNHKITHGEHDWRQVNLDQHEAIKNYQLIVFEPTGDTTVVKNNHNDFSDALPNWTLSAKQSNKIFYDARGFEVWQNLAAGYRLYVKVQYFPFWRNFANPIYLLPLLLGLCLFLYVMIQLRKSYEVWYKFLDYAQNLQLQISKGYQPAKLHEFRNHPETLYLAQLFNRYAYKMGQYYDKVRQLTYRQNILIDTSPILLFIMSRNGRIVYFNHKFSQVFNTPFQQGSMYILSDFITGANKTTQQLLSSLENIQTYATLPVTNLQRNLYFDLRITPYYNRFGQLQGYSCGLEDTTDYHDKLQKAWVEDKFTADKLTSFNKMWAVVGHELRTPLSGLVGMIDLLAEDKAQFNSEQQETIATLQQSSQTMIQLLNDMLDVAKLDAGRLQTNVTSIDLLKLLRQTTELMLGNARRQKISLYIFVDPLTPRFIDCDEGKLRQIILNLLTNAVKFTKEGYVAITVDKTDSRHPLIAAKTSQNMTVSEDWLKISVKDTGLGITEKDQRKLFSYFEQANDSISRQFGGTGLGLAISNSFSHLLGGFIHLESQFGQGSEFQLFLPIPKFSLQSVYQYKTGNLRITLIIISPFSIFERVNKVLNYVELSHHIFTAMDEAVIDTINNLDLQGLMPVFVIDDAALKANNHLLDNIDFYADAIKIILSIESPKTLPPELQLQFDGYLQKPTSLSLLIAEVNHLYELKIKKEKTNTHLPVQLAFKQFLQQYPSPSNSSVNVASATPPVNNPNLLLDGPIQVVDEGHTNLESPNDAHHSGQKLILIAEDNPVNQKIAKKHLEALGYRYLVASDGEQAVKLLSENRQQIGLVLMDCRMPILDGIEATRIIRLNKDSVPIVALTANDSDDDRNICLEAGMDSFLTKPINKQKLIEAINHYMV</sequence>
<dbReference type="KEGG" id="mos:AXE82_07285"/>
<dbReference type="Pfam" id="PF00989">
    <property type="entry name" value="PAS"/>
    <property type="match status" value="1"/>
</dbReference>
<dbReference type="Pfam" id="PF00512">
    <property type="entry name" value="HisKA"/>
    <property type="match status" value="1"/>
</dbReference>
<dbReference type="CDD" id="cd17546">
    <property type="entry name" value="REC_hyHK_CKI1_RcsC-like"/>
    <property type="match status" value="1"/>
</dbReference>
<evidence type="ECO:0000256" key="3">
    <source>
        <dbReference type="ARBA" id="ARBA00022553"/>
    </source>
</evidence>
<dbReference type="SMART" id="SM00387">
    <property type="entry name" value="HATPase_c"/>
    <property type="match status" value="1"/>
</dbReference>
<evidence type="ECO:0000256" key="6">
    <source>
        <dbReference type="SAM" id="Phobius"/>
    </source>
</evidence>
<evidence type="ECO:0000256" key="5">
    <source>
        <dbReference type="PROSITE-ProRule" id="PRU00169"/>
    </source>
</evidence>
<evidence type="ECO:0000256" key="1">
    <source>
        <dbReference type="ARBA" id="ARBA00000085"/>
    </source>
</evidence>
<dbReference type="SUPFAM" id="SSF47384">
    <property type="entry name" value="Homodimeric domain of signal transducing histidine kinase"/>
    <property type="match status" value="1"/>
</dbReference>
<dbReference type="InterPro" id="IPR005467">
    <property type="entry name" value="His_kinase_dom"/>
</dbReference>
<keyword evidence="6" id="KW-0812">Transmembrane</keyword>
<dbReference type="SUPFAM" id="SSF55785">
    <property type="entry name" value="PYP-like sensor domain (PAS domain)"/>
    <property type="match status" value="1"/>
</dbReference>
<evidence type="ECO:0000313" key="10">
    <source>
        <dbReference type="Proteomes" id="UP000255230"/>
    </source>
</evidence>
<dbReference type="InterPro" id="IPR011006">
    <property type="entry name" value="CheY-like_superfamily"/>
</dbReference>
<feature type="transmembrane region" description="Helical" evidence="6">
    <location>
        <begin position="16"/>
        <end position="40"/>
    </location>
</feature>
<evidence type="ECO:0000259" key="8">
    <source>
        <dbReference type="PROSITE" id="PS50110"/>
    </source>
</evidence>
<reference evidence="9 10" key="1">
    <citation type="submission" date="2018-06" db="EMBL/GenBank/DDBJ databases">
        <authorList>
            <consortium name="Pathogen Informatics"/>
            <person name="Doyle S."/>
        </authorList>
    </citation>
    <scope>NUCLEOTIDE SEQUENCE [LARGE SCALE GENOMIC DNA]</scope>
    <source>
        <strain evidence="9 10">NCTC10465</strain>
    </source>
</reference>
<keyword evidence="3 5" id="KW-0597">Phosphoprotein</keyword>
<evidence type="ECO:0000256" key="2">
    <source>
        <dbReference type="ARBA" id="ARBA00012438"/>
    </source>
</evidence>
<dbReference type="PROSITE" id="PS50110">
    <property type="entry name" value="RESPONSE_REGULATORY"/>
    <property type="match status" value="1"/>
</dbReference>
<dbReference type="SUPFAM" id="SSF55874">
    <property type="entry name" value="ATPase domain of HSP90 chaperone/DNA topoisomerase II/histidine kinase"/>
    <property type="match status" value="1"/>
</dbReference>
<dbReference type="GO" id="GO:0000155">
    <property type="term" value="F:phosphorelay sensor kinase activity"/>
    <property type="evidence" value="ECO:0007669"/>
    <property type="project" value="InterPro"/>
</dbReference>
<dbReference type="AlphaFoldDB" id="A0A378QC16"/>
<dbReference type="GO" id="GO:0006355">
    <property type="term" value="P:regulation of DNA-templated transcription"/>
    <property type="evidence" value="ECO:0007669"/>
    <property type="project" value="InterPro"/>
</dbReference>
<keyword evidence="9" id="KW-0808">Transferase</keyword>
<dbReference type="Gene3D" id="3.30.450.20">
    <property type="entry name" value="PAS domain"/>
    <property type="match status" value="1"/>
</dbReference>
<keyword evidence="4" id="KW-0902">Two-component regulatory system</keyword>
<dbReference type="SMART" id="SM00388">
    <property type="entry name" value="HisKA"/>
    <property type="match status" value="1"/>
</dbReference>
<comment type="catalytic activity">
    <reaction evidence="1">
        <text>ATP + protein L-histidine = ADP + protein N-phospho-L-histidine.</text>
        <dbReference type="EC" id="2.7.13.3"/>
    </reaction>
</comment>
<dbReference type="InterPro" id="IPR013767">
    <property type="entry name" value="PAS_fold"/>
</dbReference>
<dbReference type="Gene3D" id="3.30.565.10">
    <property type="entry name" value="Histidine kinase-like ATPase, C-terminal domain"/>
    <property type="match status" value="1"/>
</dbReference>
<dbReference type="InterPro" id="IPR003661">
    <property type="entry name" value="HisK_dim/P_dom"/>
</dbReference>
<dbReference type="InterPro" id="IPR036890">
    <property type="entry name" value="HATPase_C_sf"/>
</dbReference>
<feature type="domain" description="Histidine kinase" evidence="7">
    <location>
        <begin position="378"/>
        <end position="614"/>
    </location>
</feature>
<dbReference type="PROSITE" id="PS50109">
    <property type="entry name" value="HIS_KIN"/>
    <property type="match status" value="1"/>
</dbReference>
<dbReference type="InterPro" id="IPR004358">
    <property type="entry name" value="Sig_transdc_His_kin-like_C"/>
</dbReference>
<dbReference type="Proteomes" id="UP000255230">
    <property type="component" value="Unassembled WGS sequence"/>
</dbReference>
<gene>
    <name evidence="9" type="primary">barA_2</name>
    <name evidence="9" type="ORF">NCTC10465_02182</name>
</gene>
<dbReference type="CDD" id="cd16922">
    <property type="entry name" value="HATPase_EvgS-ArcB-TorS-like"/>
    <property type="match status" value="1"/>
</dbReference>
<proteinExistence type="predicted"/>
<dbReference type="InterPro" id="IPR003594">
    <property type="entry name" value="HATPase_dom"/>
</dbReference>
<keyword evidence="10" id="KW-1185">Reference proteome</keyword>
<dbReference type="SMART" id="SM00448">
    <property type="entry name" value="REC"/>
    <property type="match status" value="1"/>
</dbReference>
<keyword evidence="6" id="KW-0472">Membrane</keyword>
<dbReference type="EMBL" id="UGPY01000001">
    <property type="protein sequence ID" value="STY98371.1"/>
    <property type="molecule type" value="Genomic_DNA"/>
</dbReference>
<dbReference type="RefSeq" id="WP_062333086.1">
    <property type="nucleotide sequence ID" value="NZ_CBCRZU010000026.1"/>
</dbReference>
<feature type="domain" description="Response regulatory" evidence="8">
    <location>
        <begin position="823"/>
        <end position="939"/>
    </location>
</feature>
<feature type="modified residue" description="4-aspartylphosphate" evidence="5">
    <location>
        <position position="874"/>
    </location>
</feature>
<dbReference type="PANTHER" id="PTHR45339">
    <property type="entry name" value="HYBRID SIGNAL TRANSDUCTION HISTIDINE KINASE J"/>
    <property type="match status" value="1"/>
</dbReference>
<dbReference type="Gene3D" id="3.40.50.2300">
    <property type="match status" value="1"/>
</dbReference>
<evidence type="ECO:0000256" key="4">
    <source>
        <dbReference type="ARBA" id="ARBA00023012"/>
    </source>
</evidence>
<dbReference type="EC" id="2.7.13.3" evidence="2"/>
<dbReference type="Gene3D" id="1.10.287.130">
    <property type="match status" value="1"/>
</dbReference>
<keyword evidence="6" id="KW-1133">Transmembrane helix</keyword>
<dbReference type="FunFam" id="3.30.565.10:FF:000010">
    <property type="entry name" value="Sensor histidine kinase RcsC"/>
    <property type="match status" value="1"/>
</dbReference>
<dbReference type="SUPFAM" id="SSF52172">
    <property type="entry name" value="CheY-like"/>
    <property type="match status" value="1"/>
</dbReference>
<dbReference type="Pfam" id="PF00072">
    <property type="entry name" value="Response_reg"/>
    <property type="match status" value="1"/>
</dbReference>
<dbReference type="GeneID" id="35778722"/>
<organism evidence="9 10">
    <name type="scientific">Faucicola osloensis</name>
    <name type="common">Moraxella osloensis</name>
    <dbReference type="NCBI Taxonomy" id="34062"/>
    <lineage>
        <taxon>Bacteria</taxon>
        <taxon>Pseudomonadati</taxon>
        <taxon>Pseudomonadota</taxon>
        <taxon>Gammaproteobacteria</taxon>
        <taxon>Moraxellales</taxon>
        <taxon>Moraxellaceae</taxon>
        <taxon>Faucicola</taxon>
    </lineage>
</organism>
<dbReference type="PANTHER" id="PTHR45339:SF1">
    <property type="entry name" value="HYBRID SIGNAL TRANSDUCTION HISTIDINE KINASE J"/>
    <property type="match status" value="1"/>
</dbReference>
<dbReference type="InterPro" id="IPR035965">
    <property type="entry name" value="PAS-like_dom_sf"/>
</dbReference>
<accession>A0A378QC16</accession>
<dbReference type="CDD" id="cd00082">
    <property type="entry name" value="HisKA"/>
    <property type="match status" value="1"/>
</dbReference>
<dbReference type="Pfam" id="PF02518">
    <property type="entry name" value="HATPase_c"/>
    <property type="match status" value="1"/>
</dbReference>
<name>A0A378QC16_FAUOS</name>